<evidence type="ECO:0000256" key="2">
    <source>
        <dbReference type="PROSITE-ProRule" id="PRU00042"/>
    </source>
</evidence>
<organism evidence="5 6">
    <name type="scientific">Daucus carota subsp. sativus</name>
    <name type="common">Carrot</name>
    <dbReference type="NCBI Taxonomy" id="79200"/>
    <lineage>
        <taxon>Eukaryota</taxon>
        <taxon>Viridiplantae</taxon>
        <taxon>Streptophyta</taxon>
        <taxon>Embryophyta</taxon>
        <taxon>Tracheophyta</taxon>
        <taxon>Spermatophyta</taxon>
        <taxon>Magnoliopsida</taxon>
        <taxon>eudicotyledons</taxon>
        <taxon>Gunneridae</taxon>
        <taxon>Pentapetalae</taxon>
        <taxon>asterids</taxon>
        <taxon>campanulids</taxon>
        <taxon>Apiales</taxon>
        <taxon>Apiaceae</taxon>
        <taxon>Apioideae</taxon>
        <taxon>Scandiceae</taxon>
        <taxon>Daucinae</taxon>
        <taxon>Daucus</taxon>
        <taxon>Daucus sect. Daucus</taxon>
    </lineage>
</organism>
<keyword evidence="2" id="KW-0863">Zinc-finger</keyword>
<feature type="domain" description="C2H2-type" evidence="4">
    <location>
        <begin position="209"/>
        <end position="235"/>
    </location>
</feature>
<feature type="region of interest" description="Disordered" evidence="3">
    <location>
        <begin position="152"/>
        <end position="192"/>
    </location>
</feature>
<reference evidence="5" key="1">
    <citation type="journal article" date="2016" name="Nat. Genet.">
        <title>A high-quality carrot genome assembly provides new insights into carotenoid accumulation and asterid genome evolution.</title>
        <authorList>
            <person name="Iorizzo M."/>
            <person name="Ellison S."/>
            <person name="Senalik D."/>
            <person name="Zeng P."/>
            <person name="Satapoomin P."/>
            <person name="Huang J."/>
            <person name="Bowman M."/>
            <person name="Iovene M."/>
            <person name="Sanseverino W."/>
            <person name="Cavagnaro P."/>
            <person name="Yildiz M."/>
            <person name="Macko-Podgorni A."/>
            <person name="Moranska E."/>
            <person name="Grzebelus E."/>
            <person name="Grzebelus D."/>
            <person name="Ashrafi H."/>
            <person name="Zheng Z."/>
            <person name="Cheng S."/>
            <person name="Spooner D."/>
            <person name="Van Deynze A."/>
            <person name="Simon P."/>
        </authorList>
    </citation>
    <scope>NUCLEOTIDE SEQUENCE</scope>
    <source>
        <tissue evidence="5">Leaf</tissue>
    </source>
</reference>
<evidence type="ECO:0000256" key="1">
    <source>
        <dbReference type="ARBA" id="ARBA00006673"/>
    </source>
</evidence>
<dbReference type="Pfam" id="PF17800">
    <property type="entry name" value="NPL"/>
    <property type="match status" value="1"/>
</dbReference>
<protein>
    <recommendedName>
        <fullName evidence="4">C2H2-type domain-containing protein</fullName>
    </recommendedName>
</protein>
<evidence type="ECO:0000256" key="3">
    <source>
        <dbReference type="SAM" id="MobiDB-lite"/>
    </source>
</evidence>
<dbReference type="EMBL" id="CP093346">
    <property type="protein sequence ID" value="WOG98998.1"/>
    <property type="molecule type" value="Genomic_DNA"/>
</dbReference>
<name>A0AAF1AXD8_DAUCS</name>
<dbReference type="InterPro" id="IPR041232">
    <property type="entry name" value="NPL"/>
</dbReference>
<keyword evidence="6" id="KW-1185">Reference proteome</keyword>
<dbReference type="PROSITE" id="PS50157">
    <property type="entry name" value="ZINC_FINGER_C2H2_2"/>
    <property type="match status" value="1"/>
</dbReference>
<comment type="similarity">
    <text evidence="1">Belongs to the histone deacetylase HD2 family.</text>
</comment>
<evidence type="ECO:0000259" key="4">
    <source>
        <dbReference type="PROSITE" id="PS50157"/>
    </source>
</evidence>
<reference evidence="5" key="2">
    <citation type="submission" date="2022-03" db="EMBL/GenBank/DDBJ databases">
        <title>Draft title - Genomic analysis of global carrot germplasm unveils the trajectory of domestication and the origin of high carotenoid orange carrot.</title>
        <authorList>
            <person name="Iorizzo M."/>
            <person name="Ellison S."/>
            <person name="Senalik D."/>
            <person name="Macko-Podgorni A."/>
            <person name="Grzebelus D."/>
            <person name="Bostan H."/>
            <person name="Rolling W."/>
            <person name="Curaba J."/>
            <person name="Simon P."/>
        </authorList>
    </citation>
    <scope>NUCLEOTIDE SEQUENCE</scope>
    <source>
        <tissue evidence="5">Leaf</tissue>
    </source>
</reference>
<gene>
    <name evidence="5" type="ORF">DCAR_0418344</name>
</gene>
<accession>A0AAF1AXD8</accession>
<evidence type="ECO:0000313" key="5">
    <source>
        <dbReference type="EMBL" id="WOG98998.1"/>
    </source>
</evidence>
<keyword evidence="2" id="KW-0862">Zinc</keyword>
<evidence type="ECO:0000313" key="6">
    <source>
        <dbReference type="Proteomes" id="UP000077755"/>
    </source>
</evidence>
<dbReference type="GO" id="GO:0008270">
    <property type="term" value="F:zinc ion binding"/>
    <property type="evidence" value="ECO:0007669"/>
    <property type="project" value="UniProtKB-KW"/>
</dbReference>
<keyword evidence="2" id="KW-0479">Metal-binding</keyword>
<dbReference type="PROSITE" id="PS00028">
    <property type="entry name" value="ZINC_FINGER_C2H2_1"/>
    <property type="match status" value="1"/>
</dbReference>
<dbReference type="Proteomes" id="UP000077755">
    <property type="component" value="Chromosome 4"/>
</dbReference>
<dbReference type="Gene3D" id="2.60.120.340">
    <property type="entry name" value="Nucleoplasmin core domain"/>
    <property type="match status" value="1"/>
</dbReference>
<dbReference type="AlphaFoldDB" id="A0AAF1AXD8"/>
<proteinExistence type="inferred from homology"/>
<dbReference type="InterPro" id="IPR013087">
    <property type="entry name" value="Znf_C2H2_type"/>
</dbReference>
<sequence>MKSKFWGVQVKGKKSEFVCPGNGELIRICQIALGDENFESVEHVVVYLIVDGKKVALARLSGELPQLSVDIVIETNFRLLHNWKEGRVDLCGYIVNEEYPFWDFSDDSDDDHVEDFYYDEPLEKLDDEDIDKDLVDDSFGFDDDYLDEDQVDNFSEDETQTPEKKRSALTESPCPAKKLKKDTHEEASAGTTTSYRSKKFLKNSVELQLACEFCNKIFKSEAGLEDHSKAKHGKE</sequence>